<dbReference type="Gene3D" id="1.10.10.2830">
    <property type="match status" value="1"/>
</dbReference>
<sequence>MTDKALENDQIILPLDQFDTPIVQGSSKSLMRETKTSSRDLWQVEIANIRLLENFNARIHDAEYEAHIEWLTGQMLNHGYDPESIMKGIVAREGDEQVLYLKDGYSRFQAIERANNLLPDDKKILRVPMVLAAQGTSIEDMTLDLIRSNAGKRLRPYEQAIVIKRLQRFGMKPEQIANELNFTIQTVNGLLTLAGAPPEIRDMVLSGKVSATTAIQEMTQHGSKAIDRLQTGLKVASANGKTRVTNKHLPGVAFKKAVTKQAHNLYEAAISIKKDPGFDKLAEETQQKLKSLLESLEEAKSDLANPKAAAESEESSRSQEEQAGQHEEA</sequence>
<comment type="caution">
    <text evidence="2">The sequence shown here is derived from an EMBL/GenBank/DDBJ whole genome shotgun (WGS) entry which is preliminary data.</text>
</comment>
<keyword evidence="3" id="KW-1185">Reference proteome</keyword>
<name>A0ABX0LB20_9NEIS</name>
<dbReference type="Proteomes" id="UP001515641">
    <property type="component" value="Unassembled WGS sequence"/>
</dbReference>
<dbReference type="SUPFAM" id="SSF109709">
    <property type="entry name" value="KorB DNA-binding domain-like"/>
    <property type="match status" value="1"/>
</dbReference>
<protein>
    <recommendedName>
        <fullName evidence="4">ParB/Sulfiredoxin domain-containing protein</fullName>
    </recommendedName>
</protein>
<accession>A0ABX0LB20</accession>
<evidence type="ECO:0000256" key="1">
    <source>
        <dbReference type="SAM" id="MobiDB-lite"/>
    </source>
</evidence>
<organism evidence="2 3">
    <name type="scientific">Chromobacterium fluminis</name>
    <dbReference type="NCBI Taxonomy" id="3044269"/>
    <lineage>
        <taxon>Bacteria</taxon>
        <taxon>Pseudomonadati</taxon>
        <taxon>Pseudomonadota</taxon>
        <taxon>Betaproteobacteria</taxon>
        <taxon>Neisseriales</taxon>
        <taxon>Chromobacteriaceae</taxon>
        <taxon>Chromobacterium</taxon>
    </lineage>
</organism>
<reference evidence="2 3" key="1">
    <citation type="submission" date="2020-03" db="EMBL/GenBank/DDBJ databases">
        <title>Draft genome sequence of environmentally isolated cultures.</title>
        <authorList>
            <person name="Wilson H.S."/>
            <person name="De Leon M.E."/>
        </authorList>
    </citation>
    <scope>NUCLEOTIDE SEQUENCE [LARGE SCALE GENOMIC DNA]</scope>
    <source>
        <strain evidence="2 3">HSC-31F16</strain>
    </source>
</reference>
<feature type="region of interest" description="Disordered" evidence="1">
    <location>
        <begin position="300"/>
        <end position="329"/>
    </location>
</feature>
<dbReference type="RefSeq" id="WP_166451072.1">
    <property type="nucleotide sequence ID" value="NZ_JAAOMA010000004.1"/>
</dbReference>
<gene>
    <name evidence="2" type="ORF">HA052_05065</name>
</gene>
<proteinExistence type="predicted"/>
<feature type="compositionally biased region" description="Basic and acidic residues" evidence="1">
    <location>
        <begin position="314"/>
        <end position="329"/>
    </location>
</feature>
<dbReference type="EMBL" id="JAAOMA010000004">
    <property type="protein sequence ID" value="NHR04562.1"/>
    <property type="molecule type" value="Genomic_DNA"/>
</dbReference>
<evidence type="ECO:0000313" key="3">
    <source>
        <dbReference type="Proteomes" id="UP001515641"/>
    </source>
</evidence>
<evidence type="ECO:0008006" key="4">
    <source>
        <dbReference type="Google" id="ProtNLM"/>
    </source>
</evidence>
<evidence type="ECO:0000313" key="2">
    <source>
        <dbReference type="EMBL" id="NHR04562.1"/>
    </source>
</evidence>